<dbReference type="OrthoDB" id="434970at2759"/>
<dbReference type="AlphaFoldDB" id="A0A812IAI2"/>
<reference evidence="2" key="1">
    <citation type="submission" date="2021-02" db="EMBL/GenBank/DDBJ databases">
        <authorList>
            <person name="Dougan E. K."/>
            <person name="Rhodes N."/>
            <person name="Thang M."/>
            <person name="Chan C."/>
        </authorList>
    </citation>
    <scope>NUCLEOTIDE SEQUENCE</scope>
</reference>
<dbReference type="EMBL" id="CAJNDS010000187">
    <property type="protein sequence ID" value="CAE7024285.1"/>
    <property type="molecule type" value="Genomic_DNA"/>
</dbReference>
<organism evidence="2 3">
    <name type="scientific">Symbiodinium natans</name>
    <dbReference type="NCBI Taxonomy" id="878477"/>
    <lineage>
        <taxon>Eukaryota</taxon>
        <taxon>Sar</taxon>
        <taxon>Alveolata</taxon>
        <taxon>Dinophyceae</taxon>
        <taxon>Suessiales</taxon>
        <taxon>Symbiodiniaceae</taxon>
        <taxon>Symbiodinium</taxon>
    </lineage>
</organism>
<sequence>MIATMRSHTQEARKLRYRMARRHPPWTLFFVVVGNGAALRMRAVEWHDIVNHRPSANGYVATGVRDKQRKRPPKHCRVPRPHDLSEHDARLRAREARLTKMDHGSQTQKTYALWIPYAIAYATCARATFADTGLFGPCDIYSPINAHLLALWLVTRLACVDWQLCERKWGNSFLFPALCGLKRFLPRSGQRAMLSRRLREYCDYKRLPFCLLRFASPDKESIRVLRRILVLYINSAARFSLAEKSWLKSRLRVQVGKCRTFKSFWNHVQVAGNASLTSLEGMSEEDLTSIMSGQGFLRSEKNWDVRYRLTFAERVQYIRDETMKGLMKLGLPRRELAGLHSAVSSSLRSSVEVDKLLARQQRSAEAYSRETKGLQFYRLRRAVVPDDKNKKSAWILPKLAYQVLCLAFVCLSSTWTFVKYSRSYANKVLLQRMKDTLGVTLSARLGLRDGVWVLPYVYTTLKSKCFFDGYQVRRCCKKLSHSCVRKICSYAKWPKRRVWQYFNRGADVILRCLCPGFEAHGLKDATAKLREGLRDLDVPGNPYTCLRCQAEKQRFTAIVADAGQFYEEVAPQRALQAGFSVFSAAASAGWKGVAVARTRKFFGFMTCDLQGGRGKFVRLGLPDIFATFSTAISVSLVSVGQAVAMLSGLPIGGLMSKLASSMVLCQEEEAWKASSSRRAHAGFYSLRNSWKRTVCHVRYVDDVFLGTHSFCKGCLVDLLLHVYDERFDVAEDVFPLHFLDMVVGSDKSLTPKRKKLQIPPPWATWGKGGNKGQYNQWSSKNWNRSNWSGGHQQSWGGKGSSSSFDAGMAYAMWMGDRENSARRHSRKKRSHRGDASSGSSRSSSADTHKRSRQASKLKQELSELRAFKEKTEQAAIEEQKHKELKELEQRLWERLQSTGAHAKPAPPAGKTAENVILSGPQKRLAAKVLDGTISDLSTVKAWADIVSAVESMEGRQLLEVLRSEGLATPRACKDRQGILLAHLQEELEIKALRIISCDELGIGAALNQSGIPLQPAAAYTVRGMSALACAFMMQRMKAIRAIS</sequence>
<keyword evidence="3" id="KW-1185">Reference proteome</keyword>
<name>A0A812IAI2_9DINO</name>
<gene>
    <name evidence="2" type="primary">ACP5</name>
    <name evidence="2" type="ORF">SNAT2548_LOCUS3067</name>
</gene>
<feature type="compositionally biased region" description="Basic residues" evidence="1">
    <location>
        <begin position="822"/>
        <end position="831"/>
    </location>
</feature>
<feature type="compositionally biased region" description="Low complexity" evidence="1">
    <location>
        <begin position="775"/>
        <end position="801"/>
    </location>
</feature>
<accession>A0A812IAI2</accession>
<proteinExistence type="predicted"/>
<evidence type="ECO:0000313" key="3">
    <source>
        <dbReference type="Proteomes" id="UP000604046"/>
    </source>
</evidence>
<feature type="compositionally biased region" description="Low complexity" evidence="1">
    <location>
        <begin position="835"/>
        <end position="845"/>
    </location>
</feature>
<evidence type="ECO:0000256" key="1">
    <source>
        <dbReference type="SAM" id="MobiDB-lite"/>
    </source>
</evidence>
<feature type="region of interest" description="Disordered" evidence="1">
    <location>
        <begin position="818"/>
        <end position="857"/>
    </location>
</feature>
<comment type="caution">
    <text evidence="2">The sequence shown here is derived from an EMBL/GenBank/DDBJ whole genome shotgun (WGS) entry which is preliminary data.</text>
</comment>
<feature type="region of interest" description="Disordered" evidence="1">
    <location>
        <begin position="750"/>
        <end position="801"/>
    </location>
</feature>
<dbReference type="Proteomes" id="UP000604046">
    <property type="component" value="Unassembled WGS sequence"/>
</dbReference>
<evidence type="ECO:0000313" key="2">
    <source>
        <dbReference type="EMBL" id="CAE7024285.1"/>
    </source>
</evidence>
<protein>
    <submittedName>
        <fullName evidence="2">ACP5 protein</fullName>
    </submittedName>
</protein>